<keyword evidence="1" id="KW-1133">Transmembrane helix</keyword>
<keyword evidence="1" id="KW-0812">Transmembrane</keyword>
<organism evidence="2">
    <name type="scientific">uncultured Phycisphaerae bacterium</name>
    <dbReference type="NCBI Taxonomy" id="904963"/>
    <lineage>
        <taxon>Bacteria</taxon>
        <taxon>Pseudomonadati</taxon>
        <taxon>Planctomycetota</taxon>
        <taxon>Phycisphaerae</taxon>
        <taxon>environmental samples</taxon>
    </lineage>
</organism>
<reference evidence="2" key="1">
    <citation type="submission" date="2020-02" db="EMBL/GenBank/DDBJ databases">
        <authorList>
            <person name="Meier V. D."/>
        </authorList>
    </citation>
    <scope>NUCLEOTIDE SEQUENCE</scope>
    <source>
        <strain evidence="2">AVDCRST_MAG64</strain>
    </source>
</reference>
<name>A0A6J4PMT5_9BACT</name>
<proteinExistence type="predicted"/>
<dbReference type="EMBL" id="CADCUQ010000597">
    <property type="protein sequence ID" value="CAA9417203.1"/>
    <property type="molecule type" value="Genomic_DNA"/>
</dbReference>
<keyword evidence="1" id="KW-0472">Membrane</keyword>
<feature type="non-terminal residue" evidence="2">
    <location>
        <position position="104"/>
    </location>
</feature>
<accession>A0A6J4PMT5</accession>
<evidence type="ECO:0008006" key="3">
    <source>
        <dbReference type="Google" id="ProtNLM"/>
    </source>
</evidence>
<sequence length="104" mass="11088">MTIVGTVFRKELRELLRDRRSLMIMFGVPLVLYPLLTVALGGLARSQDKKLKEEATKVAVRNGGAAPRLLEQLRAPGSGFELVGGTTAPATIPATAPATLTTTE</sequence>
<evidence type="ECO:0000256" key="1">
    <source>
        <dbReference type="SAM" id="Phobius"/>
    </source>
</evidence>
<evidence type="ECO:0000313" key="2">
    <source>
        <dbReference type="EMBL" id="CAA9417203.1"/>
    </source>
</evidence>
<protein>
    <recommendedName>
        <fullName evidence="3">ABC transporter permease</fullName>
    </recommendedName>
</protein>
<feature type="transmembrane region" description="Helical" evidence="1">
    <location>
        <begin position="22"/>
        <end position="44"/>
    </location>
</feature>
<dbReference type="AlphaFoldDB" id="A0A6J4PMT5"/>
<gene>
    <name evidence="2" type="ORF">AVDCRST_MAG64-3080</name>
</gene>